<evidence type="ECO:0000313" key="1">
    <source>
        <dbReference type="EMBL" id="KAL3629450.1"/>
    </source>
</evidence>
<dbReference type="Proteomes" id="UP001632038">
    <property type="component" value="Unassembled WGS sequence"/>
</dbReference>
<organism evidence="2 3">
    <name type="scientific">Castilleja foliolosa</name>
    <dbReference type="NCBI Taxonomy" id="1961234"/>
    <lineage>
        <taxon>Eukaryota</taxon>
        <taxon>Viridiplantae</taxon>
        <taxon>Streptophyta</taxon>
        <taxon>Embryophyta</taxon>
        <taxon>Tracheophyta</taxon>
        <taxon>Spermatophyta</taxon>
        <taxon>Magnoliopsida</taxon>
        <taxon>eudicotyledons</taxon>
        <taxon>Gunneridae</taxon>
        <taxon>Pentapetalae</taxon>
        <taxon>asterids</taxon>
        <taxon>lamiids</taxon>
        <taxon>Lamiales</taxon>
        <taxon>Orobanchaceae</taxon>
        <taxon>Pedicularideae</taxon>
        <taxon>Castillejinae</taxon>
        <taxon>Castilleja</taxon>
    </lineage>
</organism>
<evidence type="ECO:0000313" key="2">
    <source>
        <dbReference type="EMBL" id="KAL3635075.1"/>
    </source>
</evidence>
<dbReference type="AlphaFoldDB" id="A0ABD3CYK2"/>
<comment type="caution">
    <text evidence="2">The sequence shown here is derived from an EMBL/GenBank/DDBJ whole genome shotgun (WGS) entry which is preliminary data.</text>
</comment>
<dbReference type="EMBL" id="JAVIJP010000028">
    <property type="protein sequence ID" value="KAL3635075.1"/>
    <property type="molecule type" value="Genomic_DNA"/>
</dbReference>
<protein>
    <submittedName>
        <fullName evidence="2">Uncharacterized protein</fullName>
    </submittedName>
</protein>
<reference evidence="2 3" key="1">
    <citation type="journal article" date="2024" name="IScience">
        <title>Strigolactones Initiate the Formation of Haustorium-like Structures in Castilleja.</title>
        <authorList>
            <person name="Buerger M."/>
            <person name="Peterson D."/>
            <person name="Chory J."/>
        </authorList>
    </citation>
    <scope>NUCLEOTIDE SEQUENCE</scope>
    <source>
        <strain evidence="2">Tecolote</strain>
        <tissue evidence="2">Flower</tissue>
    </source>
</reference>
<sequence>MIEAERLLFEEAVQDPANQRFVLLSVRYAAELKNNRATYTFSFDQMLNDKGNTDVYLRCKITS</sequence>
<reference evidence="2" key="2">
    <citation type="submission" date="2024-11" db="EMBL/GenBank/DDBJ databases">
        <authorList>
            <person name="Burger M."/>
            <person name="Chory J."/>
        </authorList>
    </citation>
    <scope>NUCLEOTIDE SEQUENCE</scope>
    <source>
        <strain evidence="2">Tecolote</strain>
        <tissue evidence="2">Flower</tissue>
    </source>
</reference>
<proteinExistence type="predicted"/>
<keyword evidence="3" id="KW-1185">Reference proteome</keyword>
<gene>
    <name evidence="2" type="ORF">CASFOL_022129</name>
    <name evidence="1" type="ORF">CASFOL_026672</name>
</gene>
<dbReference type="EMBL" id="JAVIJP010000034">
    <property type="protein sequence ID" value="KAL3629450.1"/>
    <property type="molecule type" value="Genomic_DNA"/>
</dbReference>
<evidence type="ECO:0000313" key="3">
    <source>
        <dbReference type="Proteomes" id="UP001632038"/>
    </source>
</evidence>
<name>A0ABD3CYK2_9LAMI</name>
<accession>A0ABD3CYK2</accession>